<dbReference type="AlphaFoldDB" id="A0AAD3R662"/>
<keyword evidence="3" id="KW-1185">Reference proteome</keyword>
<keyword evidence="2" id="KW-0238">DNA-binding</keyword>
<feature type="region of interest" description="Disordered" evidence="1">
    <location>
        <begin position="41"/>
        <end position="99"/>
    </location>
</feature>
<comment type="caution">
    <text evidence="2">The sequence shown here is derived from an EMBL/GenBank/DDBJ whole genome shotgun (WGS) entry which is preliminary data.</text>
</comment>
<proteinExistence type="predicted"/>
<feature type="compositionally biased region" description="Polar residues" evidence="1">
    <location>
        <begin position="88"/>
        <end position="99"/>
    </location>
</feature>
<reference evidence="2" key="1">
    <citation type="submission" date="2022-08" db="EMBL/GenBank/DDBJ databases">
        <title>Genome sequencing of akame (Lates japonicus).</title>
        <authorList>
            <person name="Hashiguchi Y."/>
            <person name="Takahashi H."/>
        </authorList>
    </citation>
    <scope>NUCLEOTIDE SEQUENCE</scope>
    <source>
        <strain evidence="2">Kochi</strain>
    </source>
</reference>
<protein>
    <submittedName>
        <fullName evidence="2">Iroquois-class homeodomain protein IRX-2</fullName>
    </submittedName>
</protein>
<gene>
    <name evidence="2" type="ORF">AKAME5_000886700</name>
</gene>
<evidence type="ECO:0000313" key="2">
    <source>
        <dbReference type="EMBL" id="GLD56536.1"/>
    </source>
</evidence>
<keyword evidence="2" id="KW-0371">Homeobox</keyword>
<sequence length="99" mass="10607">MSGKMRREEGGWSYSEKSWIHTARLCSGGQGISLHVDTLTDHSCSAESDGEKVSCRVGELGSDRAGDKCDEDGEDQSHDPRVQLSPKPVTSSPLTGVEA</sequence>
<evidence type="ECO:0000256" key="1">
    <source>
        <dbReference type="SAM" id="MobiDB-lite"/>
    </source>
</evidence>
<accession>A0AAD3R662</accession>
<feature type="non-terminal residue" evidence="2">
    <location>
        <position position="1"/>
    </location>
</feature>
<dbReference type="Proteomes" id="UP001279410">
    <property type="component" value="Unassembled WGS sequence"/>
</dbReference>
<organism evidence="2 3">
    <name type="scientific">Lates japonicus</name>
    <name type="common">Japanese lates</name>
    <dbReference type="NCBI Taxonomy" id="270547"/>
    <lineage>
        <taxon>Eukaryota</taxon>
        <taxon>Metazoa</taxon>
        <taxon>Chordata</taxon>
        <taxon>Craniata</taxon>
        <taxon>Vertebrata</taxon>
        <taxon>Euteleostomi</taxon>
        <taxon>Actinopterygii</taxon>
        <taxon>Neopterygii</taxon>
        <taxon>Teleostei</taxon>
        <taxon>Neoteleostei</taxon>
        <taxon>Acanthomorphata</taxon>
        <taxon>Carangaria</taxon>
        <taxon>Carangaria incertae sedis</taxon>
        <taxon>Centropomidae</taxon>
        <taxon>Lates</taxon>
    </lineage>
</organism>
<dbReference type="GO" id="GO:0003677">
    <property type="term" value="F:DNA binding"/>
    <property type="evidence" value="ECO:0007669"/>
    <property type="project" value="UniProtKB-KW"/>
</dbReference>
<name>A0AAD3R662_LATJO</name>
<evidence type="ECO:0000313" key="3">
    <source>
        <dbReference type="Proteomes" id="UP001279410"/>
    </source>
</evidence>
<dbReference type="EMBL" id="BRZM01000025">
    <property type="protein sequence ID" value="GLD56536.1"/>
    <property type="molecule type" value="Genomic_DNA"/>
</dbReference>